<evidence type="ECO:0000256" key="1">
    <source>
        <dbReference type="ARBA" id="ARBA00022553"/>
    </source>
</evidence>
<dbReference type="AlphaFoldDB" id="A0ABD5SER8"/>
<dbReference type="CDD" id="cd00156">
    <property type="entry name" value="REC"/>
    <property type="match status" value="1"/>
</dbReference>
<dbReference type="GO" id="GO:0003677">
    <property type="term" value="F:DNA binding"/>
    <property type="evidence" value="ECO:0007669"/>
    <property type="project" value="UniProtKB-KW"/>
</dbReference>
<evidence type="ECO:0000256" key="2">
    <source>
        <dbReference type="ARBA" id="ARBA00023012"/>
    </source>
</evidence>
<accession>A0ABD5SER8</accession>
<keyword evidence="2" id="KW-0902">Two-component regulatory system</keyword>
<feature type="region of interest" description="Disordered" evidence="7">
    <location>
        <begin position="125"/>
        <end position="162"/>
    </location>
</feature>
<dbReference type="PROSITE" id="PS50110">
    <property type="entry name" value="RESPONSE_REGULATORY"/>
    <property type="match status" value="1"/>
</dbReference>
<protein>
    <submittedName>
        <fullName evidence="9">Response regulator</fullName>
    </submittedName>
</protein>
<evidence type="ECO:0000313" key="10">
    <source>
        <dbReference type="Proteomes" id="UP001596442"/>
    </source>
</evidence>
<dbReference type="SMART" id="SM00448">
    <property type="entry name" value="REC"/>
    <property type="match status" value="1"/>
</dbReference>
<keyword evidence="4" id="KW-0238">DNA-binding</keyword>
<keyword evidence="1" id="KW-0597">Phosphoprotein</keyword>
<dbReference type="EMBL" id="JBHSWW010000411">
    <property type="protein sequence ID" value="MFC6754881.1"/>
    <property type="molecule type" value="Genomic_DNA"/>
</dbReference>
<evidence type="ECO:0000256" key="7">
    <source>
        <dbReference type="SAM" id="MobiDB-lite"/>
    </source>
</evidence>
<dbReference type="SUPFAM" id="SSF52172">
    <property type="entry name" value="CheY-like"/>
    <property type="match status" value="1"/>
</dbReference>
<keyword evidence="5" id="KW-0804">Transcription</keyword>
<dbReference type="InterPro" id="IPR001789">
    <property type="entry name" value="Sig_transdc_resp-reg_receiver"/>
</dbReference>
<feature type="compositionally biased region" description="Polar residues" evidence="7">
    <location>
        <begin position="152"/>
        <end position="162"/>
    </location>
</feature>
<dbReference type="Gene3D" id="3.40.50.2300">
    <property type="match status" value="1"/>
</dbReference>
<dbReference type="GO" id="GO:0000160">
    <property type="term" value="P:phosphorelay signal transduction system"/>
    <property type="evidence" value="ECO:0007669"/>
    <property type="project" value="UniProtKB-KW"/>
</dbReference>
<evidence type="ECO:0000256" key="3">
    <source>
        <dbReference type="ARBA" id="ARBA00023015"/>
    </source>
</evidence>
<evidence type="ECO:0000313" key="9">
    <source>
        <dbReference type="EMBL" id="MFC6754881.1"/>
    </source>
</evidence>
<dbReference type="PANTHER" id="PTHR48111:SF1">
    <property type="entry name" value="TWO-COMPONENT RESPONSE REGULATOR ORR33"/>
    <property type="match status" value="1"/>
</dbReference>
<feature type="non-terminal residue" evidence="9">
    <location>
        <position position="1"/>
    </location>
</feature>
<feature type="domain" description="Response regulatory" evidence="8">
    <location>
        <begin position="11"/>
        <end position="125"/>
    </location>
</feature>
<organism evidence="9 10">
    <name type="scientific">Halorubrum tibetense</name>
    <dbReference type="NCBI Taxonomy" id="175631"/>
    <lineage>
        <taxon>Archaea</taxon>
        <taxon>Methanobacteriati</taxon>
        <taxon>Methanobacteriota</taxon>
        <taxon>Stenosarchaea group</taxon>
        <taxon>Halobacteria</taxon>
        <taxon>Halobacteriales</taxon>
        <taxon>Haloferacaceae</taxon>
        <taxon>Halorubrum</taxon>
    </lineage>
</organism>
<sequence length="162" mass="17693">AVDGGRRTGIDVLHVEPDPRAAELLRAFVAWAEEEVRVRSADRVADALDLVTEVDCVVTEQRLPDGTGIDLVDRAREHGVRTPVLFHTTCHDARVESRAIAAGADAYLRKRSNRGQYDRLLAAIRAHATSPRSSNVDPGPSRPERTPRDAPGSTTLPARSEE</sequence>
<dbReference type="InterPro" id="IPR039420">
    <property type="entry name" value="WalR-like"/>
</dbReference>
<name>A0ABD5SER8_9EURY</name>
<dbReference type="Pfam" id="PF00072">
    <property type="entry name" value="Response_reg"/>
    <property type="match status" value="1"/>
</dbReference>
<reference evidence="9 10" key="1">
    <citation type="journal article" date="2019" name="Int. J. Syst. Evol. Microbiol.">
        <title>The Global Catalogue of Microorganisms (GCM) 10K type strain sequencing project: providing services to taxonomists for standard genome sequencing and annotation.</title>
        <authorList>
            <consortium name="The Broad Institute Genomics Platform"/>
            <consortium name="The Broad Institute Genome Sequencing Center for Infectious Disease"/>
            <person name="Wu L."/>
            <person name="Ma J."/>
        </authorList>
    </citation>
    <scope>NUCLEOTIDE SEQUENCE [LARGE SCALE GENOMIC DNA]</scope>
    <source>
        <strain evidence="9 10">CGMCC 1.3239</strain>
    </source>
</reference>
<keyword evidence="3" id="KW-0805">Transcription regulation</keyword>
<keyword evidence="10" id="KW-1185">Reference proteome</keyword>
<comment type="caution">
    <text evidence="6">Lacks conserved residue(s) required for the propagation of feature annotation.</text>
</comment>
<dbReference type="InterPro" id="IPR011006">
    <property type="entry name" value="CheY-like_superfamily"/>
</dbReference>
<dbReference type="Proteomes" id="UP001596442">
    <property type="component" value="Unassembled WGS sequence"/>
</dbReference>
<dbReference type="RefSeq" id="WP_379783673.1">
    <property type="nucleotide sequence ID" value="NZ_JBHSWW010000411.1"/>
</dbReference>
<evidence type="ECO:0000256" key="5">
    <source>
        <dbReference type="ARBA" id="ARBA00023163"/>
    </source>
</evidence>
<evidence type="ECO:0000256" key="6">
    <source>
        <dbReference type="PROSITE-ProRule" id="PRU00169"/>
    </source>
</evidence>
<dbReference type="PANTHER" id="PTHR48111">
    <property type="entry name" value="REGULATOR OF RPOS"/>
    <property type="match status" value="1"/>
</dbReference>
<comment type="caution">
    <text evidence="9">The sequence shown here is derived from an EMBL/GenBank/DDBJ whole genome shotgun (WGS) entry which is preliminary data.</text>
</comment>
<proteinExistence type="predicted"/>
<evidence type="ECO:0000256" key="4">
    <source>
        <dbReference type="ARBA" id="ARBA00023125"/>
    </source>
</evidence>
<evidence type="ECO:0000259" key="8">
    <source>
        <dbReference type="PROSITE" id="PS50110"/>
    </source>
</evidence>
<gene>
    <name evidence="9" type="ORF">ACFQEU_15665</name>
</gene>